<dbReference type="Pfam" id="PF00494">
    <property type="entry name" value="SQS_PSY"/>
    <property type="match status" value="1"/>
</dbReference>
<evidence type="ECO:0000313" key="2">
    <source>
        <dbReference type="Proteomes" id="UP000658278"/>
    </source>
</evidence>
<gene>
    <name evidence="1" type="ORF">JIN81_04500</name>
</gene>
<protein>
    <submittedName>
        <fullName evidence="1">Squalene/phytoene synthase family protein</fullName>
    </submittedName>
</protein>
<organism evidence="1 2">
    <name type="scientific">Haloferula rosea</name>
    <dbReference type="NCBI Taxonomy" id="490093"/>
    <lineage>
        <taxon>Bacteria</taxon>
        <taxon>Pseudomonadati</taxon>
        <taxon>Verrucomicrobiota</taxon>
        <taxon>Verrucomicrobiia</taxon>
        <taxon>Verrucomicrobiales</taxon>
        <taxon>Verrucomicrobiaceae</taxon>
        <taxon>Haloferula</taxon>
    </lineage>
</organism>
<evidence type="ECO:0000313" key="1">
    <source>
        <dbReference type="EMBL" id="MBK1826267.1"/>
    </source>
</evidence>
<proteinExistence type="predicted"/>
<comment type="caution">
    <text evidence="1">The sequence shown here is derived from an EMBL/GenBank/DDBJ whole genome shotgun (WGS) entry which is preliminary data.</text>
</comment>
<dbReference type="SFLD" id="SFLDS00005">
    <property type="entry name" value="Isoprenoid_Synthase_Type_I"/>
    <property type="match status" value="1"/>
</dbReference>
<dbReference type="InterPro" id="IPR008949">
    <property type="entry name" value="Isoprenoid_synthase_dom_sf"/>
</dbReference>
<dbReference type="EMBL" id="JAENII010000003">
    <property type="protein sequence ID" value="MBK1826267.1"/>
    <property type="molecule type" value="Genomic_DNA"/>
</dbReference>
<dbReference type="GO" id="GO:0016765">
    <property type="term" value="F:transferase activity, transferring alkyl or aryl (other than methyl) groups"/>
    <property type="evidence" value="ECO:0007669"/>
    <property type="project" value="UniProtKB-ARBA"/>
</dbReference>
<sequence>MASPDATLLRDVSRSFYLSLRVLPGPMRPSVSLAYLLARASDTLADTAEVPAAERLELLDGFIAEMEGGSAAWREDLSGFSSRQRHDGEKRLLERLHEAFGLLAELPAGERSLVREVVATITGGQRLDVQRFGEGGGVLPDDEALLDYCHRVAGCVGVFWTRIGFETLGERFSREPADPLAAVGDRFGKGLQLVNILRDLPGDLKEGRCYLPVRDPRDRDEVMAVAARWRSTAREWMAEGERYAAAMGGRRLKVAVALPARLGRETLDLLDGADWERMEGGVKVSRSTVRRCLWQAWWM</sequence>
<dbReference type="SFLD" id="SFLDG01018">
    <property type="entry name" value="Squalene/Phytoene_Synthase_Lik"/>
    <property type="match status" value="1"/>
</dbReference>
<dbReference type="PANTHER" id="PTHR31480">
    <property type="entry name" value="BIFUNCTIONAL LYCOPENE CYCLASE/PHYTOENE SYNTHASE"/>
    <property type="match status" value="1"/>
</dbReference>
<dbReference type="AlphaFoldDB" id="A0A934R8J2"/>
<reference evidence="1" key="1">
    <citation type="submission" date="2021-01" db="EMBL/GenBank/DDBJ databases">
        <title>Modified the classification status of verrucomicrobia.</title>
        <authorList>
            <person name="Feng X."/>
        </authorList>
    </citation>
    <scope>NUCLEOTIDE SEQUENCE</scope>
    <source>
        <strain evidence="1">KCTC 22201</strain>
    </source>
</reference>
<accession>A0A934R8J2</accession>
<keyword evidence="2" id="KW-1185">Reference proteome</keyword>
<dbReference type="SUPFAM" id="SSF48576">
    <property type="entry name" value="Terpenoid synthases"/>
    <property type="match status" value="1"/>
</dbReference>
<dbReference type="InterPro" id="IPR002060">
    <property type="entry name" value="Squ/phyt_synthse"/>
</dbReference>
<name>A0A934R8J2_9BACT</name>
<dbReference type="RefSeq" id="WP_200276996.1">
    <property type="nucleotide sequence ID" value="NZ_JAENII010000003.1"/>
</dbReference>
<dbReference type="Gene3D" id="1.10.600.10">
    <property type="entry name" value="Farnesyl Diphosphate Synthase"/>
    <property type="match status" value="1"/>
</dbReference>
<dbReference type="Proteomes" id="UP000658278">
    <property type="component" value="Unassembled WGS sequence"/>
</dbReference>